<gene>
    <name evidence="1" type="ORF">QDX21_06835</name>
</gene>
<dbReference type="AlphaFoldDB" id="A0AAJ6AHD6"/>
<accession>A0AAJ6AHD6</accession>
<keyword evidence="2" id="KW-1185">Reference proteome</keyword>
<dbReference type="Proteomes" id="UP001224674">
    <property type="component" value="Chromosome"/>
</dbReference>
<sequence>MMLVYDLNRDRFDPVPAEASAEGRVNADQVVLAESFRVRHGAAPDLRRHRDRFLDGWYRLSAQPETAGLVPCLSGGTAPIEHIWWRGIQTLSEHVTDRPNPTTERPDLFPRIAVEIPDRSARDAPTPKVTLSLRVAAPFRQITRLWIPATPDPRRYPMVKGPDLARLATFTQDSRATAIREADVDIDDVVLHDGRAVCEAGSAALAMVDDDQLVFFSGEARLPSTSLAWLQQACAETGGTFGAMRITAGTVLLDDFLRRVTDPQAGGAIYFNAHRGPSAVILAGAENTVPNVGRTSVSQDLLEWVERLRLRWLDSFRPVEQQWRQGLTEVAPG</sequence>
<evidence type="ECO:0000313" key="1">
    <source>
        <dbReference type="EMBL" id="WGH92057.1"/>
    </source>
</evidence>
<dbReference type="RefSeq" id="WP_110101185.1">
    <property type="nucleotide sequence ID" value="NZ_CP122561.1"/>
</dbReference>
<reference evidence="1 2" key="1">
    <citation type="submission" date="2023-03" db="EMBL/GenBank/DDBJ databases">
        <title>Complete genome sequences of several Auritidibacter ignavus strains isolated from ear infections.</title>
        <authorList>
            <person name="Baehr T."/>
            <person name="Baumhoegger A.M."/>
        </authorList>
    </citation>
    <scope>NUCLEOTIDE SEQUENCE [LARGE SCALE GENOMIC DNA]</scope>
    <source>
        <strain evidence="1 2">BABAE-6</strain>
    </source>
</reference>
<name>A0AAJ6AHD6_9MICC</name>
<organism evidence="1 2">
    <name type="scientific">Auritidibacter ignavus</name>
    <dbReference type="NCBI Taxonomy" id="678932"/>
    <lineage>
        <taxon>Bacteria</taxon>
        <taxon>Bacillati</taxon>
        <taxon>Actinomycetota</taxon>
        <taxon>Actinomycetes</taxon>
        <taxon>Micrococcales</taxon>
        <taxon>Micrococcaceae</taxon>
        <taxon>Auritidibacter</taxon>
    </lineage>
</organism>
<dbReference type="GeneID" id="83696611"/>
<dbReference type="EMBL" id="CP122566">
    <property type="protein sequence ID" value="WGH92057.1"/>
    <property type="molecule type" value="Genomic_DNA"/>
</dbReference>
<proteinExistence type="predicted"/>
<protein>
    <submittedName>
        <fullName evidence="1">Uncharacterized protein</fullName>
    </submittedName>
</protein>
<evidence type="ECO:0000313" key="2">
    <source>
        <dbReference type="Proteomes" id="UP001224674"/>
    </source>
</evidence>